<protein>
    <submittedName>
        <fullName evidence="1">tRNA nucleotidyltransferase</fullName>
    </submittedName>
</protein>
<dbReference type="GO" id="GO:0016740">
    <property type="term" value="F:transferase activity"/>
    <property type="evidence" value="ECO:0007669"/>
    <property type="project" value="UniProtKB-KW"/>
</dbReference>
<reference evidence="1 2" key="1">
    <citation type="submission" date="2020-07" db="EMBL/GenBank/DDBJ databases">
        <authorList>
            <person name="Tyler E."/>
            <person name="Herman J."/>
            <person name="Anderson S."/>
            <person name="Huang C."/>
            <person name="Mingo D."/>
            <person name="O'Donnell J."/>
            <person name="Temple L."/>
        </authorList>
    </citation>
    <scope>NUCLEOTIDE SEQUENCE [LARGE SCALE GENOMIC DNA]</scope>
</reference>
<keyword evidence="2" id="KW-1185">Reference proteome</keyword>
<keyword evidence="1" id="KW-0808">Transferase</keyword>
<name>A0A7G8LJN5_9CAUD</name>
<dbReference type="EMBL" id="MT711889">
    <property type="protein sequence ID" value="QNJ57457.1"/>
    <property type="molecule type" value="Genomic_DNA"/>
</dbReference>
<evidence type="ECO:0000313" key="2">
    <source>
        <dbReference type="Proteomes" id="UP000515889"/>
    </source>
</evidence>
<dbReference type="Proteomes" id="UP000515889">
    <property type="component" value="Segment"/>
</dbReference>
<proteinExistence type="predicted"/>
<organism evidence="1 2">
    <name type="scientific">Pseudomonas phage Waldo5</name>
    <dbReference type="NCBI Taxonomy" id="2762290"/>
    <lineage>
        <taxon>Viruses</taxon>
        <taxon>Duplodnaviria</taxon>
        <taxon>Heunggongvirae</taxon>
        <taxon>Uroviricota</taxon>
        <taxon>Caudoviricetes</taxon>
        <taxon>Autographivirales</taxon>
        <taxon>Autotranscriptaviridae</taxon>
        <taxon>Studiervirinae</taxon>
        <taxon>Waldovirus</taxon>
        <taxon>Waldovirus waldo5</taxon>
    </lineage>
</organism>
<evidence type="ECO:0000313" key="1">
    <source>
        <dbReference type="EMBL" id="QNJ57457.1"/>
    </source>
</evidence>
<sequence length="82" mass="9069">MNRSLLQGGFDLCEHLIGLGIQRGIEGATIRFLGKSHWTNLVRLREDARGSRAEKMEAKWLALIAGAPLDHMGEREVADVVS</sequence>
<accession>A0A7G8LJN5</accession>